<accession>E6TU02</accession>
<dbReference type="SMART" id="SM00354">
    <property type="entry name" value="HTH_LACI"/>
    <property type="match status" value="1"/>
</dbReference>
<dbReference type="PROSITE" id="PS00356">
    <property type="entry name" value="HTH_LACI_1"/>
    <property type="match status" value="1"/>
</dbReference>
<dbReference type="InterPro" id="IPR010982">
    <property type="entry name" value="Lambda_DNA-bd_dom_sf"/>
</dbReference>
<evidence type="ECO:0000256" key="1">
    <source>
        <dbReference type="ARBA" id="ARBA00023015"/>
    </source>
</evidence>
<proteinExistence type="predicted"/>
<dbReference type="RefSeq" id="WP_013490364.1">
    <property type="nucleotide sequence ID" value="NC_014829.1"/>
</dbReference>
<gene>
    <name evidence="6" type="ordered locus">Bcell_3793</name>
</gene>
<dbReference type="SUPFAM" id="SSF47413">
    <property type="entry name" value="lambda repressor-like DNA-binding domains"/>
    <property type="match status" value="1"/>
</dbReference>
<dbReference type="InterPro" id="IPR046335">
    <property type="entry name" value="LacI/GalR-like_sensor"/>
</dbReference>
<evidence type="ECO:0000259" key="4">
    <source>
        <dbReference type="PROSITE" id="PS50932"/>
    </source>
</evidence>
<feature type="domain" description="HTH cro/C1-type" evidence="5">
    <location>
        <begin position="9"/>
        <end position="53"/>
    </location>
</feature>
<dbReference type="InterPro" id="IPR000843">
    <property type="entry name" value="HTH_LacI"/>
</dbReference>
<keyword evidence="2" id="KW-0238">DNA-binding</keyword>
<dbReference type="GO" id="GO:0000976">
    <property type="term" value="F:transcription cis-regulatory region binding"/>
    <property type="evidence" value="ECO:0007669"/>
    <property type="project" value="TreeGrafter"/>
</dbReference>
<sequence>MGNFMKETINIKDVAERANVSIATVSNVINGKGRVSTNTISKVKKVIEELNYSPSMSARNLKTKKSHLIGVIVPTSMPGRLQDNPFYWDLVTGIEEGARDKQFHVILMGVADGDEKGLSIVKERQLDGLIVVGGYEGSLTVEQIRKLNVPSVFMDSYISDPDLYQVCIDDKLGAYQATKHLIDLGHENIAILLGDIPYEESHRYGVLHERILGYKEALDEKGIAFDSQLIISLPTSMEGGYKAAKEIAKRKEITAVFSFSDVSAMGLLRGFDEMGINVPTDISVVGFDDLFLSEYTSPPLTTVHQDIVAKGQTAIMHLLDQIENKRMINYRKVVLPIEMKVRKTTSSVQC</sequence>
<keyword evidence="1" id="KW-0805">Transcription regulation</keyword>
<dbReference type="InterPro" id="IPR001387">
    <property type="entry name" value="Cro/C1-type_HTH"/>
</dbReference>
<organism evidence="6 7">
    <name type="scientific">Evansella cellulosilytica (strain ATCC 21833 / DSM 2522 / FERM P-1141 / JCM 9156 / N-4)</name>
    <name type="common">Bacillus cellulosilyticus</name>
    <dbReference type="NCBI Taxonomy" id="649639"/>
    <lineage>
        <taxon>Bacteria</taxon>
        <taxon>Bacillati</taxon>
        <taxon>Bacillota</taxon>
        <taxon>Bacilli</taxon>
        <taxon>Bacillales</taxon>
        <taxon>Bacillaceae</taxon>
        <taxon>Evansella</taxon>
    </lineage>
</organism>
<protein>
    <submittedName>
        <fullName evidence="6">Transcriptional regulator, LacI family</fullName>
    </submittedName>
</protein>
<dbReference type="AlphaFoldDB" id="E6TU02"/>
<dbReference type="KEGG" id="bco:Bcell_3793"/>
<dbReference type="Gene3D" id="3.40.50.2300">
    <property type="match status" value="2"/>
</dbReference>
<keyword evidence="7" id="KW-1185">Reference proteome</keyword>
<dbReference type="CDD" id="cd01392">
    <property type="entry name" value="HTH_LacI"/>
    <property type="match status" value="1"/>
</dbReference>
<dbReference type="EMBL" id="CP002394">
    <property type="protein sequence ID" value="ADU32033.1"/>
    <property type="molecule type" value="Genomic_DNA"/>
</dbReference>
<dbReference type="Pfam" id="PF13377">
    <property type="entry name" value="Peripla_BP_3"/>
    <property type="match status" value="1"/>
</dbReference>
<evidence type="ECO:0000313" key="6">
    <source>
        <dbReference type="EMBL" id="ADU32033.1"/>
    </source>
</evidence>
<dbReference type="Gene3D" id="1.10.260.40">
    <property type="entry name" value="lambda repressor-like DNA-binding domains"/>
    <property type="match status" value="1"/>
</dbReference>
<dbReference type="PROSITE" id="PS50932">
    <property type="entry name" value="HTH_LACI_2"/>
    <property type="match status" value="1"/>
</dbReference>
<evidence type="ECO:0000313" key="7">
    <source>
        <dbReference type="Proteomes" id="UP000001401"/>
    </source>
</evidence>
<dbReference type="GO" id="GO:0003700">
    <property type="term" value="F:DNA-binding transcription factor activity"/>
    <property type="evidence" value="ECO:0007669"/>
    <property type="project" value="TreeGrafter"/>
</dbReference>
<dbReference type="eggNOG" id="COG1609">
    <property type="taxonomic scope" value="Bacteria"/>
</dbReference>
<evidence type="ECO:0000256" key="3">
    <source>
        <dbReference type="ARBA" id="ARBA00023163"/>
    </source>
</evidence>
<dbReference type="SUPFAM" id="SSF53822">
    <property type="entry name" value="Periplasmic binding protein-like I"/>
    <property type="match status" value="1"/>
</dbReference>
<evidence type="ECO:0000256" key="2">
    <source>
        <dbReference type="ARBA" id="ARBA00023125"/>
    </source>
</evidence>
<feature type="domain" description="HTH lacI-type" evidence="4">
    <location>
        <begin position="9"/>
        <end position="63"/>
    </location>
</feature>
<name>E6TU02_EVAC2</name>
<evidence type="ECO:0000259" key="5">
    <source>
        <dbReference type="PROSITE" id="PS50943"/>
    </source>
</evidence>
<dbReference type="Proteomes" id="UP000001401">
    <property type="component" value="Chromosome"/>
</dbReference>
<dbReference type="PROSITE" id="PS50943">
    <property type="entry name" value="HTH_CROC1"/>
    <property type="match status" value="1"/>
</dbReference>
<dbReference type="STRING" id="649639.Bcell_3793"/>
<reference evidence="6 7" key="1">
    <citation type="submission" date="2010-12" db="EMBL/GenBank/DDBJ databases">
        <title>Complete sequence of Bacillus cellulosilyticus DSM 2522.</title>
        <authorList>
            <consortium name="US DOE Joint Genome Institute"/>
            <person name="Lucas S."/>
            <person name="Copeland A."/>
            <person name="Lapidus A."/>
            <person name="Cheng J.-F."/>
            <person name="Bruce D."/>
            <person name="Goodwin L."/>
            <person name="Pitluck S."/>
            <person name="Chertkov O."/>
            <person name="Detter J.C."/>
            <person name="Han C."/>
            <person name="Tapia R."/>
            <person name="Land M."/>
            <person name="Hauser L."/>
            <person name="Jeffries C."/>
            <person name="Kyrpides N."/>
            <person name="Ivanova N."/>
            <person name="Mikhailova N."/>
            <person name="Brumm P."/>
            <person name="Mead D."/>
            <person name="Woyke T."/>
        </authorList>
    </citation>
    <scope>NUCLEOTIDE SEQUENCE [LARGE SCALE GENOMIC DNA]</scope>
    <source>
        <strain evidence="7">ATCC 21833 / DSM 2522 / FERM P-1141 / JCM 9156 / N-4</strain>
    </source>
</reference>
<dbReference type="PANTHER" id="PTHR30146">
    <property type="entry name" value="LACI-RELATED TRANSCRIPTIONAL REPRESSOR"/>
    <property type="match status" value="1"/>
</dbReference>
<dbReference type="Pfam" id="PF00356">
    <property type="entry name" value="LacI"/>
    <property type="match status" value="1"/>
</dbReference>
<keyword evidence="3" id="KW-0804">Transcription</keyword>
<dbReference type="InterPro" id="IPR028082">
    <property type="entry name" value="Peripla_BP_I"/>
</dbReference>
<dbReference type="PANTHER" id="PTHR30146:SF24">
    <property type="entry name" value="XYLOSE OPERON REGULATORY PROTEIN"/>
    <property type="match status" value="1"/>
</dbReference>
<dbReference type="CDD" id="cd06267">
    <property type="entry name" value="PBP1_LacI_sugar_binding-like"/>
    <property type="match status" value="1"/>
</dbReference>
<dbReference type="HOGENOM" id="CLU_037628_6_1_9"/>